<dbReference type="InterPro" id="IPR001128">
    <property type="entry name" value="Cyt_P450"/>
</dbReference>
<evidence type="ECO:0000256" key="5">
    <source>
        <dbReference type="ARBA" id="ARBA00023004"/>
    </source>
</evidence>
<keyword evidence="6 8" id="KW-0503">Monooxygenase</keyword>
<dbReference type="InterPro" id="IPR002401">
    <property type="entry name" value="Cyt_P450_E_grp-I"/>
</dbReference>
<evidence type="ECO:0008006" key="12">
    <source>
        <dbReference type="Google" id="ProtNLM"/>
    </source>
</evidence>
<evidence type="ECO:0000256" key="6">
    <source>
        <dbReference type="ARBA" id="ARBA00023033"/>
    </source>
</evidence>
<evidence type="ECO:0000256" key="8">
    <source>
        <dbReference type="RuleBase" id="RU000461"/>
    </source>
</evidence>
<dbReference type="Gene3D" id="1.10.630.10">
    <property type="entry name" value="Cytochrome P450"/>
    <property type="match status" value="1"/>
</dbReference>
<comment type="caution">
    <text evidence="10">The sequence shown here is derived from an EMBL/GenBank/DDBJ whole genome shotgun (WGS) entry which is preliminary data.</text>
</comment>
<feature type="binding site" description="axial binding residue" evidence="7">
    <location>
        <position position="445"/>
    </location>
    <ligand>
        <name>heme</name>
        <dbReference type="ChEBI" id="CHEBI:30413"/>
    </ligand>
    <ligandPart>
        <name>Fe</name>
        <dbReference type="ChEBI" id="CHEBI:18248"/>
    </ligandPart>
</feature>
<dbReference type="GO" id="GO:0016705">
    <property type="term" value="F:oxidoreductase activity, acting on paired donors, with incorporation or reduction of molecular oxygen"/>
    <property type="evidence" value="ECO:0007669"/>
    <property type="project" value="InterPro"/>
</dbReference>
<dbReference type="PRINTS" id="PR00385">
    <property type="entry name" value="P450"/>
</dbReference>
<dbReference type="GO" id="GO:0004497">
    <property type="term" value="F:monooxygenase activity"/>
    <property type="evidence" value="ECO:0007669"/>
    <property type="project" value="UniProtKB-KW"/>
</dbReference>
<dbReference type="SUPFAM" id="SSF48264">
    <property type="entry name" value="Cytochrome P450"/>
    <property type="match status" value="1"/>
</dbReference>
<comment type="similarity">
    <text evidence="1 8">Belongs to the cytochrome P450 family.</text>
</comment>
<dbReference type="GO" id="GO:0005506">
    <property type="term" value="F:iron ion binding"/>
    <property type="evidence" value="ECO:0007669"/>
    <property type="project" value="InterPro"/>
</dbReference>
<keyword evidence="4 8" id="KW-0560">Oxidoreductase</keyword>
<dbReference type="EMBL" id="JAJAGQ010000005">
    <property type="protein sequence ID" value="KAJ8562613.1"/>
    <property type="molecule type" value="Genomic_DNA"/>
</dbReference>
<accession>A0A9Q1MNZ7</accession>
<feature type="transmembrane region" description="Helical" evidence="9">
    <location>
        <begin position="12"/>
        <end position="31"/>
    </location>
</feature>
<evidence type="ECO:0000256" key="7">
    <source>
        <dbReference type="PIRSR" id="PIRSR602401-1"/>
    </source>
</evidence>
<protein>
    <recommendedName>
        <fullName evidence="12">Cytochrome P450</fullName>
    </recommendedName>
</protein>
<dbReference type="GO" id="GO:0020037">
    <property type="term" value="F:heme binding"/>
    <property type="evidence" value="ECO:0007669"/>
    <property type="project" value="InterPro"/>
</dbReference>
<dbReference type="CDD" id="cd11072">
    <property type="entry name" value="CYP71-like"/>
    <property type="match status" value="1"/>
</dbReference>
<evidence type="ECO:0000256" key="4">
    <source>
        <dbReference type="ARBA" id="ARBA00023002"/>
    </source>
</evidence>
<dbReference type="AlphaFoldDB" id="A0A9Q1MNZ7"/>
<name>A0A9Q1MNZ7_9SOLA</name>
<keyword evidence="9" id="KW-1133">Transmembrane helix</keyword>
<comment type="cofactor">
    <cofactor evidence="7">
        <name>heme</name>
        <dbReference type="ChEBI" id="CHEBI:30413"/>
    </cofactor>
</comment>
<dbReference type="FunFam" id="1.10.630.10:FF:000043">
    <property type="entry name" value="Cytochrome P450 99A2"/>
    <property type="match status" value="1"/>
</dbReference>
<gene>
    <name evidence="10" type="ORF">K7X08_031065</name>
</gene>
<evidence type="ECO:0000313" key="11">
    <source>
        <dbReference type="Proteomes" id="UP001152561"/>
    </source>
</evidence>
<dbReference type="PANTHER" id="PTHR47955:SF8">
    <property type="entry name" value="CYTOCHROME P450 71D11-LIKE"/>
    <property type="match status" value="1"/>
</dbReference>
<dbReference type="Proteomes" id="UP001152561">
    <property type="component" value="Unassembled WGS sequence"/>
</dbReference>
<keyword evidence="11" id="KW-1185">Reference proteome</keyword>
<evidence type="ECO:0000256" key="1">
    <source>
        <dbReference type="ARBA" id="ARBA00010617"/>
    </source>
</evidence>
<dbReference type="PRINTS" id="PR00463">
    <property type="entry name" value="EP450I"/>
</dbReference>
<sequence>MESIFLEEFSALKLILISIIPFIIFIFIHFWNLMSKKNLPPGPTKLPFIGNLNQLMTPSPHKKLRDLALKYGPLMHLKLGMVPTIVVSSADTAEKILKANDLAFAGRPKLVAPRILAYNYTDIAFAPYGMYWRQLRKICILELLSSRRVNSFASARREELTLFLRSIAASCSRDKPVNVAEMLFALNHDIITRITFGRKTDDQMRFRAATKEGTVLASGFQIGDFFPSLAFVALATGMTSRIHTIFLEMDDIISKVIDEHIERNKRNKPEHEDLLDVLLRIMQNGELEVPLNIDNIKAILLEMVVAGSENASNSVEWAMTEMIKNPKILMKAQEEVRNVLKGKPTVEENDLHKLSYIKMVIKETLRFHPPIPLLLPKESLEKCKVYNYEIPSNTRVLINYWAISRDPKSWENPENFEPERFDNVDVDFKGNDFEFIPFGAGRRICPGISFGMLNLELSLAALLYHFDWKLPQGMKIEDVDMSETFGMTLFKTSSLHLVPTLCFPIPS</sequence>
<keyword evidence="5 7" id="KW-0408">Iron</keyword>
<reference evidence="11" key="1">
    <citation type="journal article" date="2023" name="Proc. Natl. Acad. Sci. U.S.A.">
        <title>Genomic and structural basis for evolution of tropane alkaloid biosynthesis.</title>
        <authorList>
            <person name="Wanga Y.-J."/>
            <person name="Taina T."/>
            <person name="Yua J.-Y."/>
            <person name="Lia J."/>
            <person name="Xua B."/>
            <person name="Chenc J."/>
            <person name="D'Auriad J.C."/>
            <person name="Huanga J.-P."/>
            <person name="Huanga S.-X."/>
        </authorList>
    </citation>
    <scope>NUCLEOTIDE SEQUENCE [LARGE SCALE GENOMIC DNA]</scope>
    <source>
        <strain evidence="11">cv. KIB-2019</strain>
    </source>
</reference>
<evidence type="ECO:0000313" key="10">
    <source>
        <dbReference type="EMBL" id="KAJ8562613.1"/>
    </source>
</evidence>
<evidence type="ECO:0000256" key="9">
    <source>
        <dbReference type="SAM" id="Phobius"/>
    </source>
</evidence>
<keyword evidence="9" id="KW-0472">Membrane</keyword>
<keyword evidence="2 7" id="KW-0349">Heme</keyword>
<dbReference type="PROSITE" id="PS00086">
    <property type="entry name" value="CYTOCHROME_P450"/>
    <property type="match status" value="1"/>
</dbReference>
<organism evidence="10 11">
    <name type="scientific">Anisodus acutangulus</name>
    <dbReference type="NCBI Taxonomy" id="402998"/>
    <lineage>
        <taxon>Eukaryota</taxon>
        <taxon>Viridiplantae</taxon>
        <taxon>Streptophyta</taxon>
        <taxon>Embryophyta</taxon>
        <taxon>Tracheophyta</taxon>
        <taxon>Spermatophyta</taxon>
        <taxon>Magnoliopsida</taxon>
        <taxon>eudicotyledons</taxon>
        <taxon>Gunneridae</taxon>
        <taxon>Pentapetalae</taxon>
        <taxon>asterids</taxon>
        <taxon>lamiids</taxon>
        <taxon>Solanales</taxon>
        <taxon>Solanaceae</taxon>
        <taxon>Solanoideae</taxon>
        <taxon>Hyoscyameae</taxon>
        <taxon>Anisodus</taxon>
    </lineage>
</organism>
<dbReference type="Pfam" id="PF00067">
    <property type="entry name" value="p450"/>
    <property type="match status" value="1"/>
</dbReference>
<evidence type="ECO:0000256" key="2">
    <source>
        <dbReference type="ARBA" id="ARBA00022617"/>
    </source>
</evidence>
<keyword evidence="9" id="KW-0812">Transmembrane</keyword>
<evidence type="ECO:0000256" key="3">
    <source>
        <dbReference type="ARBA" id="ARBA00022723"/>
    </source>
</evidence>
<dbReference type="InterPro" id="IPR036396">
    <property type="entry name" value="Cyt_P450_sf"/>
</dbReference>
<dbReference type="InterPro" id="IPR017972">
    <property type="entry name" value="Cyt_P450_CS"/>
</dbReference>
<dbReference type="PANTHER" id="PTHR47955">
    <property type="entry name" value="CYTOCHROME P450 FAMILY 71 PROTEIN"/>
    <property type="match status" value="1"/>
</dbReference>
<proteinExistence type="inferred from homology"/>
<dbReference type="OrthoDB" id="1055148at2759"/>
<keyword evidence="3 7" id="KW-0479">Metal-binding</keyword>